<dbReference type="InterPro" id="IPR036390">
    <property type="entry name" value="WH_DNA-bd_sf"/>
</dbReference>
<evidence type="ECO:0000313" key="6">
    <source>
        <dbReference type="EMBL" id="STV27948.1"/>
    </source>
</evidence>
<keyword evidence="3" id="KW-0238">DNA-binding</keyword>
<proteinExistence type="inferred from homology"/>
<accession>A0A378B398</accession>
<evidence type="ECO:0000259" key="5">
    <source>
        <dbReference type="PROSITE" id="PS50931"/>
    </source>
</evidence>
<evidence type="ECO:0000256" key="2">
    <source>
        <dbReference type="ARBA" id="ARBA00023015"/>
    </source>
</evidence>
<dbReference type="GO" id="GO:0043565">
    <property type="term" value="F:sequence-specific DNA binding"/>
    <property type="evidence" value="ECO:0007669"/>
    <property type="project" value="TreeGrafter"/>
</dbReference>
<dbReference type="InterPro" id="IPR058163">
    <property type="entry name" value="LysR-type_TF_proteobact-type"/>
</dbReference>
<dbReference type="SUPFAM" id="SSF46785">
    <property type="entry name" value="Winged helix' DNA-binding domain"/>
    <property type="match status" value="1"/>
</dbReference>
<dbReference type="PRINTS" id="PR00039">
    <property type="entry name" value="HTHLYSR"/>
</dbReference>
<sequence length="252" mass="28076">MLKENVNDLLSFMVVARERSFTRAAAQLGVSQSALSHAMRHLETRLDVRLLTRTTRSVVPTEAGERLIQRLGPHLEEIEQALAALRDTRERPAGNLRITAGEHAASAVLWPALKPFMLQYPDINIEITVDNGLTDIVGDRFDAGVRLGEQVAKDMIAVRIAPDMRMAVVGSPAYLQRAGTPQTPWDLAQHRCINLRLPTRGDFTPGNLPRDGREIQVRVEGQLILNSLPQRIDAAEAGLGWPTFRMTAWRRP</sequence>
<dbReference type="PANTHER" id="PTHR30537">
    <property type="entry name" value="HTH-TYPE TRANSCRIPTIONAL REGULATOR"/>
    <property type="match status" value="1"/>
</dbReference>
<dbReference type="Gene3D" id="3.40.190.290">
    <property type="match status" value="1"/>
</dbReference>
<dbReference type="Gene3D" id="1.10.10.10">
    <property type="entry name" value="Winged helix-like DNA-binding domain superfamily/Winged helix DNA-binding domain"/>
    <property type="match status" value="1"/>
</dbReference>
<dbReference type="GO" id="GO:0003700">
    <property type="term" value="F:DNA-binding transcription factor activity"/>
    <property type="evidence" value="ECO:0007669"/>
    <property type="project" value="InterPro"/>
</dbReference>
<evidence type="ECO:0000256" key="4">
    <source>
        <dbReference type="ARBA" id="ARBA00023163"/>
    </source>
</evidence>
<keyword evidence="2" id="KW-0805">Transcription regulation</keyword>
<evidence type="ECO:0000256" key="1">
    <source>
        <dbReference type="ARBA" id="ARBA00009437"/>
    </source>
</evidence>
<protein>
    <submittedName>
        <fullName evidence="6">LysR family transcriptional regulator</fullName>
    </submittedName>
</protein>
<keyword evidence="4" id="KW-0804">Transcription</keyword>
<dbReference type="SUPFAM" id="SSF53850">
    <property type="entry name" value="Periplasmic binding protein-like II"/>
    <property type="match status" value="1"/>
</dbReference>
<dbReference type="Pfam" id="PF00126">
    <property type="entry name" value="HTH_1"/>
    <property type="match status" value="1"/>
</dbReference>
<dbReference type="InterPro" id="IPR036388">
    <property type="entry name" value="WH-like_DNA-bd_sf"/>
</dbReference>
<dbReference type="PROSITE" id="PS50931">
    <property type="entry name" value="HTH_LYSR"/>
    <property type="match status" value="1"/>
</dbReference>
<dbReference type="InterPro" id="IPR005119">
    <property type="entry name" value="LysR_subst-bd"/>
</dbReference>
<feature type="domain" description="HTH lysR-type" evidence="5">
    <location>
        <begin position="4"/>
        <end position="61"/>
    </location>
</feature>
<organism evidence="6 7">
    <name type="scientific">Klebsiella pneumoniae</name>
    <dbReference type="NCBI Taxonomy" id="573"/>
    <lineage>
        <taxon>Bacteria</taxon>
        <taxon>Pseudomonadati</taxon>
        <taxon>Pseudomonadota</taxon>
        <taxon>Gammaproteobacteria</taxon>
        <taxon>Enterobacterales</taxon>
        <taxon>Enterobacteriaceae</taxon>
        <taxon>Klebsiella/Raoultella group</taxon>
        <taxon>Klebsiella</taxon>
        <taxon>Klebsiella pneumoniae complex</taxon>
    </lineage>
</organism>
<evidence type="ECO:0000256" key="3">
    <source>
        <dbReference type="ARBA" id="ARBA00023125"/>
    </source>
</evidence>
<comment type="similarity">
    <text evidence="1">Belongs to the LysR transcriptional regulatory family.</text>
</comment>
<dbReference type="FunFam" id="1.10.10.10:FF:000001">
    <property type="entry name" value="LysR family transcriptional regulator"/>
    <property type="match status" value="1"/>
</dbReference>
<reference evidence="6 7" key="1">
    <citation type="submission" date="2018-06" db="EMBL/GenBank/DDBJ databases">
        <authorList>
            <consortium name="Pathogen Informatics"/>
            <person name="Doyle S."/>
        </authorList>
    </citation>
    <scope>NUCLEOTIDE SEQUENCE [LARGE SCALE GENOMIC DNA]</scope>
    <source>
        <strain evidence="6 7">NCTC204</strain>
    </source>
</reference>
<dbReference type="AlphaFoldDB" id="A0A378B398"/>
<evidence type="ECO:0000313" key="7">
    <source>
        <dbReference type="Proteomes" id="UP000255192"/>
    </source>
</evidence>
<dbReference type="Proteomes" id="UP000255192">
    <property type="component" value="Unassembled WGS sequence"/>
</dbReference>
<name>A0A378B398_KLEPN</name>
<dbReference type="Pfam" id="PF03466">
    <property type="entry name" value="LysR_substrate"/>
    <property type="match status" value="1"/>
</dbReference>
<dbReference type="PANTHER" id="PTHR30537:SF1">
    <property type="entry name" value="HTH-TYPE TRANSCRIPTIONAL REGULATOR PGRR"/>
    <property type="match status" value="1"/>
</dbReference>
<dbReference type="InterPro" id="IPR000847">
    <property type="entry name" value="LysR_HTH_N"/>
</dbReference>
<dbReference type="EMBL" id="UGMD01000002">
    <property type="protein sequence ID" value="STV27948.1"/>
    <property type="molecule type" value="Genomic_DNA"/>
</dbReference>
<gene>
    <name evidence="6" type="primary">dmlR_11</name>
    <name evidence="6" type="ORF">NCTC204_05227</name>
</gene>
<dbReference type="GO" id="GO:0006351">
    <property type="term" value="P:DNA-templated transcription"/>
    <property type="evidence" value="ECO:0007669"/>
    <property type="project" value="TreeGrafter"/>
</dbReference>